<organism evidence="3 4">
    <name type="scientific">Pedobacter steynii</name>
    <dbReference type="NCBI Taxonomy" id="430522"/>
    <lineage>
        <taxon>Bacteria</taxon>
        <taxon>Pseudomonadati</taxon>
        <taxon>Bacteroidota</taxon>
        <taxon>Sphingobacteriia</taxon>
        <taxon>Sphingobacteriales</taxon>
        <taxon>Sphingobacteriaceae</taxon>
        <taxon>Pedobacter</taxon>
    </lineage>
</organism>
<dbReference type="AlphaFoldDB" id="A0A1G9KFP1"/>
<protein>
    <submittedName>
        <fullName evidence="3">FecR protein</fullName>
    </submittedName>
</protein>
<dbReference type="Pfam" id="PF16344">
    <property type="entry name" value="FecR_C"/>
    <property type="match status" value="1"/>
</dbReference>
<evidence type="ECO:0000313" key="3">
    <source>
        <dbReference type="EMBL" id="SDL48457.1"/>
    </source>
</evidence>
<keyword evidence="4" id="KW-1185">Reference proteome</keyword>
<evidence type="ECO:0000259" key="1">
    <source>
        <dbReference type="Pfam" id="PF04773"/>
    </source>
</evidence>
<dbReference type="RefSeq" id="WP_074604581.1">
    <property type="nucleotide sequence ID" value="NZ_FNGY01000001.1"/>
</dbReference>
<dbReference type="PANTHER" id="PTHR30273:SF2">
    <property type="entry name" value="PROTEIN FECR"/>
    <property type="match status" value="1"/>
</dbReference>
<dbReference type="Gene3D" id="3.55.50.30">
    <property type="match status" value="1"/>
</dbReference>
<dbReference type="InterPro" id="IPR006860">
    <property type="entry name" value="FecR"/>
</dbReference>
<accession>A0A1G9KFP1</accession>
<dbReference type="InterPro" id="IPR032508">
    <property type="entry name" value="FecR_C"/>
</dbReference>
<dbReference type="GO" id="GO:0016989">
    <property type="term" value="F:sigma factor antagonist activity"/>
    <property type="evidence" value="ECO:0007669"/>
    <property type="project" value="TreeGrafter"/>
</dbReference>
<dbReference type="Proteomes" id="UP000183200">
    <property type="component" value="Unassembled WGS sequence"/>
</dbReference>
<feature type="domain" description="FecR protein" evidence="1">
    <location>
        <begin position="126"/>
        <end position="213"/>
    </location>
</feature>
<dbReference type="Gene3D" id="2.60.120.1440">
    <property type="match status" value="1"/>
</dbReference>
<sequence>MAVSVDRELLTKYIRKECSTSEKQQVEAFLFQPEWKEALEELLKEDFETFEHTAYTDSENAGWNQHFRENYANRKSYSFSRYSRWMRYAAACLILFSMCLWYFNANQKTAITEHQRVVMLEYTNPRGQRAVITLPDSSVVHLDALSSIRYPKKFGSADREVILSGAAFFEVKPDKNHPFTVQTGAVQTKVLGTSFKIDAFKKVVVSVATGKVQVAKLDHTGATGKALAILTPGQKLSWDAGTDKPTLNQVDIDEVKEWSKGKVVFANASLAEIAETLERWYNVDISFADEKMAGARLSLIVKATVPIQYSLDIICSTAHLSYKLTGNKITIAHKP</sequence>
<feature type="domain" description="Protein FecR C-terminal" evidence="2">
    <location>
        <begin position="263"/>
        <end position="331"/>
    </location>
</feature>
<dbReference type="PIRSF" id="PIRSF018266">
    <property type="entry name" value="FecR"/>
    <property type="match status" value="1"/>
</dbReference>
<dbReference type="PANTHER" id="PTHR30273">
    <property type="entry name" value="PERIPLASMIC SIGNAL SENSOR AND SIGMA FACTOR ACTIVATOR FECR-RELATED"/>
    <property type="match status" value="1"/>
</dbReference>
<dbReference type="InterPro" id="IPR012373">
    <property type="entry name" value="Ferrdict_sens_TM"/>
</dbReference>
<dbReference type="OrthoDB" id="1119382at2"/>
<evidence type="ECO:0000259" key="2">
    <source>
        <dbReference type="Pfam" id="PF16344"/>
    </source>
</evidence>
<dbReference type="EMBL" id="FNGY01000001">
    <property type="protein sequence ID" value="SDL48457.1"/>
    <property type="molecule type" value="Genomic_DNA"/>
</dbReference>
<name>A0A1G9KFP1_9SPHI</name>
<proteinExistence type="predicted"/>
<reference evidence="4" key="1">
    <citation type="submission" date="2016-10" db="EMBL/GenBank/DDBJ databases">
        <authorList>
            <person name="Varghese N."/>
            <person name="Submissions S."/>
        </authorList>
    </citation>
    <scope>NUCLEOTIDE SEQUENCE [LARGE SCALE GENOMIC DNA]</scope>
    <source>
        <strain evidence="4">DSM 19110</strain>
    </source>
</reference>
<gene>
    <name evidence="3" type="ORF">SAMN05421820_101564</name>
</gene>
<evidence type="ECO:0000313" key="4">
    <source>
        <dbReference type="Proteomes" id="UP000183200"/>
    </source>
</evidence>
<dbReference type="Pfam" id="PF04773">
    <property type="entry name" value="FecR"/>
    <property type="match status" value="1"/>
</dbReference>